<proteinExistence type="inferred from homology"/>
<organism evidence="4">
    <name type="scientific">Strongyloides stercoralis</name>
    <name type="common">Threadworm</name>
    <dbReference type="NCBI Taxonomy" id="6248"/>
    <lineage>
        <taxon>Eukaryota</taxon>
        <taxon>Metazoa</taxon>
        <taxon>Ecdysozoa</taxon>
        <taxon>Nematoda</taxon>
        <taxon>Chromadorea</taxon>
        <taxon>Rhabditida</taxon>
        <taxon>Tylenchina</taxon>
        <taxon>Panagrolaimomorpha</taxon>
        <taxon>Strongyloidoidea</taxon>
        <taxon>Strongyloididae</taxon>
        <taxon>Strongyloides</taxon>
    </lineage>
</organism>
<dbReference type="WBParaSite" id="TCONS_00009028.p1">
    <property type="protein sequence ID" value="TCONS_00009028.p1"/>
    <property type="gene ID" value="XLOC_006879"/>
</dbReference>
<keyword evidence="3" id="KW-1185">Reference proteome</keyword>
<dbReference type="STRING" id="6248.A0A0K0DXT6"/>
<evidence type="ECO:0000313" key="3">
    <source>
        <dbReference type="Proteomes" id="UP000035681"/>
    </source>
</evidence>
<dbReference type="WBParaSite" id="SSTP_0000205100.1">
    <property type="protein sequence ID" value="SSTP_0000205100.1"/>
    <property type="gene ID" value="SSTP_0000205100"/>
</dbReference>
<dbReference type="InterPro" id="IPR033468">
    <property type="entry name" value="Metaxin_GST"/>
</dbReference>
<protein>
    <submittedName>
        <fullName evidence="4 5">PRELI/MSF1 domain-containing protein</fullName>
    </submittedName>
</protein>
<dbReference type="InterPro" id="IPR006797">
    <property type="entry name" value="PRELI/MSF1_dom"/>
</dbReference>
<evidence type="ECO:0000256" key="1">
    <source>
        <dbReference type="ARBA" id="ARBA00009170"/>
    </source>
</evidence>
<comment type="similarity">
    <text evidence="1">Belongs to the metaxin family.</text>
</comment>
<dbReference type="Pfam" id="PF17171">
    <property type="entry name" value="GST_C_6"/>
    <property type="match status" value="1"/>
</dbReference>
<accession>A0A0K0DXT6</accession>
<evidence type="ECO:0000313" key="4">
    <source>
        <dbReference type="WBParaSite" id="SSTP_0000205100.1"/>
    </source>
</evidence>
<feature type="domain" description="PRELI/MSF1" evidence="2">
    <location>
        <begin position="333"/>
        <end position="502"/>
    </location>
</feature>
<dbReference type="PROSITE" id="PS50904">
    <property type="entry name" value="PRELI_MSF1"/>
    <property type="match status" value="1"/>
</dbReference>
<dbReference type="Pfam" id="PF04707">
    <property type="entry name" value="PRELI"/>
    <property type="match status" value="1"/>
</dbReference>
<sequence length="507" mass="58737">MSMELFVWPSDFDLLSFDVECLQFLAASKFCALQVTVIHTAKPSISPTKTLPYFKIVDNTTKKIEGITEFPKFVEYTRKCAFQLVLDSELTTAQKCEVDAYYSLLKKTIHPAIVHLLWNDELNYSTFTRKWYSSKMSFLTNLYYIEMRRSKELQYIKAKGLSANDIIVAAMKTITQLSKKLGDKKYFFGDKPSSLDALIFGYLAPLIKLPLPSDRLQSHLHACSNLVRFVESILSIYLVIPEEQKRISDKDKIMWEERKLAAKEEACLKKQRKEDKKNINEAYKDDFTKEIAFFTAGAIVLSVVFAIGTKLVYNCQTVCSFLLNLIYYYKIAMKYFTEEYVFDHPWHTVVTAAWRKYPNPLSVSVTGVDVLSQKVEHSILKSERILQSKFEIPNWVKKLVSLSKMQYSHEYTEIDVNNRQMNLITRNLSGSNYLKVDEKLTYQPHPTEPNKTILKQEASVSVNFPAFTDSLEKAFLKKYSEKAEIGRKGLEWVVKHSVQEHNNPIFR</sequence>
<dbReference type="SUPFAM" id="SSF47616">
    <property type="entry name" value="GST C-terminal domain-like"/>
    <property type="match status" value="1"/>
</dbReference>
<dbReference type="Proteomes" id="UP000035681">
    <property type="component" value="Unplaced"/>
</dbReference>
<name>A0A0K0DXT6_STRER</name>
<dbReference type="GO" id="GO:0005758">
    <property type="term" value="C:mitochondrial intermembrane space"/>
    <property type="evidence" value="ECO:0007669"/>
    <property type="project" value="InterPro"/>
</dbReference>
<dbReference type="InterPro" id="IPR037365">
    <property type="entry name" value="Slowmo/Ups"/>
</dbReference>
<dbReference type="PANTHER" id="PTHR11158">
    <property type="entry name" value="MSF1/PX19 RELATED"/>
    <property type="match status" value="1"/>
</dbReference>
<reference evidence="4" key="1">
    <citation type="submission" date="2015-08" db="UniProtKB">
        <authorList>
            <consortium name="WormBaseParasite"/>
        </authorList>
    </citation>
    <scope>IDENTIFICATION</scope>
</reference>
<evidence type="ECO:0000259" key="2">
    <source>
        <dbReference type="PROSITE" id="PS50904"/>
    </source>
</evidence>
<dbReference type="Pfam" id="PF10568">
    <property type="entry name" value="Tom37"/>
    <property type="match status" value="1"/>
</dbReference>
<dbReference type="AlphaFoldDB" id="A0A0K0DXT6"/>
<dbReference type="InterPro" id="IPR036282">
    <property type="entry name" value="Glutathione-S-Trfase_C_sf"/>
</dbReference>
<dbReference type="GO" id="GO:0001401">
    <property type="term" value="C:SAM complex"/>
    <property type="evidence" value="ECO:0007669"/>
    <property type="project" value="InterPro"/>
</dbReference>
<dbReference type="InterPro" id="IPR019564">
    <property type="entry name" value="Sam37/metaxin_N"/>
</dbReference>
<evidence type="ECO:0000313" key="5">
    <source>
        <dbReference type="WBParaSite" id="TCONS_00009028.p1"/>
    </source>
</evidence>